<dbReference type="PANTHER" id="PTHR30026">
    <property type="entry name" value="OUTER MEMBRANE PROTEIN TOLC"/>
    <property type="match status" value="1"/>
</dbReference>
<feature type="non-terminal residue" evidence="7">
    <location>
        <position position="1"/>
    </location>
</feature>
<dbReference type="InterPro" id="IPR051906">
    <property type="entry name" value="TolC-like"/>
</dbReference>
<comment type="caution">
    <text evidence="7">The sequence shown here is derived from an EMBL/GenBank/DDBJ whole genome shotgun (WGS) entry which is preliminary data.</text>
</comment>
<accession>T1AAS1</accession>
<dbReference type="SUPFAM" id="SSF56954">
    <property type="entry name" value="Outer membrane efflux proteins (OEP)"/>
    <property type="match status" value="1"/>
</dbReference>
<comment type="subcellular location">
    <subcellularLocation>
        <location evidence="1">Cell outer membrane</location>
    </subcellularLocation>
</comment>
<evidence type="ECO:0000313" key="7">
    <source>
        <dbReference type="EMBL" id="EQD57806.1"/>
    </source>
</evidence>
<keyword evidence="3" id="KW-1134">Transmembrane beta strand</keyword>
<evidence type="ECO:0000256" key="6">
    <source>
        <dbReference type="ARBA" id="ARBA00023237"/>
    </source>
</evidence>
<protein>
    <submittedName>
        <fullName evidence="7">Outer membrane efflux protein</fullName>
    </submittedName>
</protein>
<organism evidence="7">
    <name type="scientific">mine drainage metagenome</name>
    <dbReference type="NCBI Taxonomy" id="410659"/>
    <lineage>
        <taxon>unclassified sequences</taxon>
        <taxon>metagenomes</taxon>
        <taxon>ecological metagenomes</taxon>
    </lineage>
</organism>
<dbReference type="PANTHER" id="PTHR30026:SF20">
    <property type="entry name" value="OUTER MEMBRANE PROTEIN TOLC"/>
    <property type="match status" value="1"/>
</dbReference>
<gene>
    <name evidence="7" type="ORF">B1A_11080</name>
</gene>
<sequence>LMCLVPLRAALARAGVADGGRLMLPLPAAIATALQVSPQVRQAQDLRTAGRYGARAGRASLLPRLSVVAGRYWTQTRDGQPQFVSANGAHETIGLLQLSMPLYSPQLRALARLARDREALARSERSQVRLGVAAQVADAWYQLALLHARVRIWKSTLRSVDILYRGTRQKYAVGAAAVLDLAQTKLLRHNAESGLQQARAQRRAAQRVLDVL</sequence>
<dbReference type="GO" id="GO:1990281">
    <property type="term" value="C:efflux pump complex"/>
    <property type="evidence" value="ECO:0007669"/>
    <property type="project" value="TreeGrafter"/>
</dbReference>
<name>T1AAS1_9ZZZZ</name>
<dbReference type="EMBL" id="AUZX01007903">
    <property type="protein sequence ID" value="EQD57806.1"/>
    <property type="molecule type" value="Genomic_DNA"/>
</dbReference>
<keyword evidence="4" id="KW-0812">Transmembrane</keyword>
<evidence type="ECO:0000256" key="3">
    <source>
        <dbReference type="ARBA" id="ARBA00022452"/>
    </source>
</evidence>
<evidence type="ECO:0000256" key="2">
    <source>
        <dbReference type="ARBA" id="ARBA00022448"/>
    </source>
</evidence>
<dbReference type="GO" id="GO:0009279">
    <property type="term" value="C:cell outer membrane"/>
    <property type="evidence" value="ECO:0007669"/>
    <property type="project" value="UniProtKB-SubCell"/>
</dbReference>
<evidence type="ECO:0000256" key="5">
    <source>
        <dbReference type="ARBA" id="ARBA00023136"/>
    </source>
</evidence>
<dbReference type="AlphaFoldDB" id="T1AAS1"/>
<dbReference type="GO" id="GO:0015562">
    <property type="term" value="F:efflux transmembrane transporter activity"/>
    <property type="evidence" value="ECO:0007669"/>
    <property type="project" value="InterPro"/>
</dbReference>
<dbReference type="Gene3D" id="1.20.1600.10">
    <property type="entry name" value="Outer membrane efflux proteins (OEP)"/>
    <property type="match status" value="1"/>
</dbReference>
<feature type="non-terminal residue" evidence="7">
    <location>
        <position position="212"/>
    </location>
</feature>
<keyword evidence="2" id="KW-0813">Transport</keyword>
<proteinExistence type="predicted"/>
<dbReference type="Pfam" id="PF02321">
    <property type="entry name" value="OEP"/>
    <property type="match status" value="1"/>
</dbReference>
<reference evidence="7" key="2">
    <citation type="journal article" date="2014" name="ISME J.">
        <title>Microbial stratification in low pH oxic and suboxic macroscopic growths along an acid mine drainage.</title>
        <authorList>
            <person name="Mendez-Garcia C."/>
            <person name="Mesa V."/>
            <person name="Sprenger R.R."/>
            <person name="Richter M."/>
            <person name="Diez M.S."/>
            <person name="Solano J."/>
            <person name="Bargiela R."/>
            <person name="Golyshina O.V."/>
            <person name="Manteca A."/>
            <person name="Ramos J.L."/>
            <person name="Gallego J.R."/>
            <person name="Llorente I."/>
            <person name="Martins Dos Santos V.A."/>
            <person name="Jensen O.N."/>
            <person name="Pelaez A.I."/>
            <person name="Sanchez J."/>
            <person name="Ferrer M."/>
        </authorList>
    </citation>
    <scope>NUCLEOTIDE SEQUENCE</scope>
</reference>
<keyword evidence="6" id="KW-0998">Cell outer membrane</keyword>
<dbReference type="GO" id="GO:0015288">
    <property type="term" value="F:porin activity"/>
    <property type="evidence" value="ECO:0007669"/>
    <property type="project" value="TreeGrafter"/>
</dbReference>
<keyword evidence="5" id="KW-0472">Membrane</keyword>
<evidence type="ECO:0000256" key="4">
    <source>
        <dbReference type="ARBA" id="ARBA00022692"/>
    </source>
</evidence>
<dbReference type="InterPro" id="IPR003423">
    <property type="entry name" value="OMP_efflux"/>
</dbReference>
<reference evidence="7" key="1">
    <citation type="submission" date="2013-08" db="EMBL/GenBank/DDBJ databases">
        <authorList>
            <person name="Mendez C."/>
            <person name="Richter M."/>
            <person name="Ferrer M."/>
            <person name="Sanchez J."/>
        </authorList>
    </citation>
    <scope>NUCLEOTIDE SEQUENCE</scope>
</reference>
<evidence type="ECO:0000256" key="1">
    <source>
        <dbReference type="ARBA" id="ARBA00004442"/>
    </source>
</evidence>